<name>A0A8J2NQU2_9HEXA</name>
<evidence type="ECO:0000313" key="2">
    <source>
        <dbReference type="Proteomes" id="UP000708208"/>
    </source>
</evidence>
<organism evidence="1 2">
    <name type="scientific">Allacma fusca</name>
    <dbReference type="NCBI Taxonomy" id="39272"/>
    <lineage>
        <taxon>Eukaryota</taxon>
        <taxon>Metazoa</taxon>
        <taxon>Ecdysozoa</taxon>
        <taxon>Arthropoda</taxon>
        <taxon>Hexapoda</taxon>
        <taxon>Collembola</taxon>
        <taxon>Symphypleona</taxon>
        <taxon>Sminthuridae</taxon>
        <taxon>Allacma</taxon>
    </lineage>
</organism>
<feature type="non-terminal residue" evidence="1">
    <location>
        <position position="1"/>
    </location>
</feature>
<evidence type="ECO:0000313" key="1">
    <source>
        <dbReference type="EMBL" id="CAG7643490.1"/>
    </source>
</evidence>
<dbReference type="Proteomes" id="UP000708208">
    <property type="component" value="Unassembled WGS sequence"/>
</dbReference>
<comment type="caution">
    <text evidence="1">The sequence shown here is derived from an EMBL/GenBank/DDBJ whole genome shotgun (WGS) entry which is preliminary data.</text>
</comment>
<protein>
    <submittedName>
        <fullName evidence="1">Uncharacterized protein</fullName>
    </submittedName>
</protein>
<dbReference type="AlphaFoldDB" id="A0A8J2NQU2"/>
<reference evidence="1" key="1">
    <citation type="submission" date="2021-06" db="EMBL/GenBank/DDBJ databases">
        <authorList>
            <person name="Hodson N. C."/>
            <person name="Mongue J. A."/>
            <person name="Jaron S. K."/>
        </authorList>
    </citation>
    <scope>NUCLEOTIDE SEQUENCE</scope>
</reference>
<accession>A0A8J2NQU2</accession>
<keyword evidence="2" id="KW-1185">Reference proteome</keyword>
<gene>
    <name evidence="1" type="ORF">AFUS01_LOCUS488</name>
</gene>
<proteinExistence type="predicted"/>
<sequence length="52" mass="6305">DRDVVLVNFNYRLGVLEKIDITIFWKKKVTELRKKRISHKPPSQRQNKVEIK</sequence>
<dbReference type="EMBL" id="CAJVCH010002242">
    <property type="protein sequence ID" value="CAG7643490.1"/>
    <property type="molecule type" value="Genomic_DNA"/>
</dbReference>